<dbReference type="PRINTS" id="PR01036">
    <property type="entry name" value="TCRTETB"/>
</dbReference>
<dbReference type="PANTHER" id="PTHR42718:SF42">
    <property type="entry name" value="EXPORT PROTEIN"/>
    <property type="match status" value="1"/>
</dbReference>
<sequence>MGGTECCKVSGGQPYAGSDAGLCVPGAPRPCAGGRQYDTTQWSNSSFAGSDPAADQSRGYYSRRVYIFRFLHIRHTSSILAVGNAGILSRVNQTYSLSQAWKALAALCTGFFMILLDQTIVAVATPQFQRELDASLNSVVWVTSIYLLAYAVPLLVTGRLGDRFGQKRMYLAGMTVFTLSSLACGLAPSVWWLIVARAVQGLGASMLTPQTMSIINRIFPRDKRGAAMGIWGSVAGLASLAGPILGGIIVANWGWSWIFYINVPVGVLCLILVWLWVPDVHSTASGIDFLSVLTSVVAVFAVVFALQEGPGQQWSWWIWLLFALGLGVFGVFLALQRSATRRGRSPLVPLELFGNRNFSLGAFSIFTMGFAVAGTMLPIMMYLQQGRGLSSEAAGVMMVPMAVISGVLAPFAGRLADRLHPRVLSMVGFGWMTLAMVAMVAIMRESVPVQWVFLGSALLGLGNAFVWSPNASTTMRDLEVHLLGAASGVYNTARQVGAVVGSAAIGAAMQIAVQHTSVANAMGWAMSVPAVVLLTGFVAVSRFEDRRHA</sequence>
<dbReference type="Proteomes" id="UP000035368">
    <property type="component" value="Chromosome"/>
</dbReference>
<keyword evidence="5 8" id="KW-0812">Transmembrane</keyword>
<feature type="domain" description="Major facilitator superfamily (MFS) profile" evidence="9">
    <location>
        <begin position="103"/>
        <end position="548"/>
    </location>
</feature>
<evidence type="ECO:0000256" key="1">
    <source>
        <dbReference type="ARBA" id="ARBA00004651"/>
    </source>
</evidence>
<feature type="transmembrane region" description="Helical" evidence="8">
    <location>
        <begin position="521"/>
        <end position="540"/>
    </location>
</feature>
<evidence type="ECO:0000256" key="7">
    <source>
        <dbReference type="ARBA" id="ARBA00023136"/>
    </source>
</evidence>
<dbReference type="STRING" id="1050174.CEPID_05340"/>
<comment type="similarity">
    <text evidence="2">Belongs to the major facilitator superfamily. EmrB family.</text>
</comment>
<dbReference type="Pfam" id="PF07690">
    <property type="entry name" value="MFS_1"/>
    <property type="match status" value="1"/>
</dbReference>
<keyword evidence="4" id="KW-1003">Cell membrane</keyword>
<protein>
    <submittedName>
        <fullName evidence="10">Drug resistance transporter, EmrB/QacA subfamily</fullName>
    </submittedName>
</protein>
<evidence type="ECO:0000256" key="3">
    <source>
        <dbReference type="ARBA" id="ARBA00022448"/>
    </source>
</evidence>
<feature type="transmembrane region" description="Helical" evidence="8">
    <location>
        <begin position="289"/>
        <end position="306"/>
    </location>
</feature>
<dbReference type="PROSITE" id="PS50850">
    <property type="entry name" value="MFS"/>
    <property type="match status" value="1"/>
</dbReference>
<dbReference type="AlphaFoldDB" id="A0A0G3GVP6"/>
<feature type="transmembrane region" description="Helical" evidence="8">
    <location>
        <begin position="136"/>
        <end position="157"/>
    </location>
</feature>
<feature type="transmembrane region" description="Helical" evidence="8">
    <location>
        <begin position="169"/>
        <end position="194"/>
    </location>
</feature>
<dbReference type="Gene3D" id="1.20.1720.10">
    <property type="entry name" value="Multidrug resistance protein D"/>
    <property type="match status" value="1"/>
</dbReference>
<dbReference type="EMBL" id="CP011541">
    <property type="protein sequence ID" value="AKK02937.1"/>
    <property type="molecule type" value="Genomic_DNA"/>
</dbReference>
<keyword evidence="7 8" id="KW-0472">Membrane</keyword>
<keyword evidence="6 8" id="KW-1133">Transmembrane helix</keyword>
<feature type="transmembrane region" description="Helical" evidence="8">
    <location>
        <begin position="318"/>
        <end position="336"/>
    </location>
</feature>
<organism evidence="10 11">
    <name type="scientific">Corynebacterium epidermidicanis</name>
    <dbReference type="NCBI Taxonomy" id="1050174"/>
    <lineage>
        <taxon>Bacteria</taxon>
        <taxon>Bacillati</taxon>
        <taxon>Actinomycetota</taxon>
        <taxon>Actinomycetes</taxon>
        <taxon>Mycobacteriales</taxon>
        <taxon>Corynebacteriaceae</taxon>
        <taxon>Corynebacterium</taxon>
    </lineage>
</organism>
<dbReference type="GO" id="GO:0005886">
    <property type="term" value="C:plasma membrane"/>
    <property type="evidence" value="ECO:0007669"/>
    <property type="project" value="UniProtKB-SubCell"/>
</dbReference>
<dbReference type="PATRIC" id="fig|1050174.4.peg.1084"/>
<comment type="subcellular location">
    <subcellularLocation>
        <location evidence="1">Cell membrane</location>
        <topology evidence="1">Multi-pass membrane protein</topology>
    </subcellularLocation>
</comment>
<evidence type="ECO:0000313" key="11">
    <source>
        <dbReference type="Proteomes" id="UP000035368"/>
    </source>
</evidence>
<dbReference type="KEGG" id="cei:CEPID_05340"/>
<evidence type="ECO:0000256" key="4">
    <source>
        <dbReference type="ARBA" id="ARBA00022475"/>
    </source>
</evidence>
<dbReference type="Gene3D" id="1.20.1250.20">
    <property type="entry name" value="MFS general substrate transporter like domains"/>
    <property type="match status" value="1"/>
</dbReference>
<feature type="transmembrane region" description="Helical" evidence="8">
    <location>
        <begin position="449"/>
        <end position="467"/>
    </location>
</feature>
<evidence type="ECO:0000256" key="6">
    <source>
        <dbReference type="ARBA" id="ARBA00022989"/>
    </source>
</evidence>
<feature type="transmembrane region" description="Helical" evidence="8">
    <location>
        <begin position="231"/>
        <end position="251"/>
    </location>
</feature>
<dbReference type="InterPro" id="IPR020846">
    <property type="entry name" value="MFS_dom"/>
</dbReference>
<evidence type="ECO:0000256" key="2">
    <source>
        <dbReference type="ARBA" id="ARBA00008537"/>
    </source>
</evidence>
<keyword evidence="3" id="KW-0813">Transport</keyword>
<feature type="transmembrane region" description="Helical" evidence="8">
    <location>
        <begin position="393"/>
        <end position="411"/>
    </location>
</feature>
<feature type="transmembrane region" description="Helical" evidence="8">
    <location>
        <begin position="103"/>
        <end position="124"/>
    </location>
</feature>
<accession>A0A0G3GVP6</accession>
<keyword evidence="11" id="KW-1185">Reference proteome</keyword>
<evidence type="ECO:0000256" key="8">
    <source>
        <dbReference type="SAM" id="Phobius"/>
    </source>
</evidence>
<dbReference type="FunFam" id="1.20.1720.10:FF:000021">
    <property type="entry name" value="Drug resistance transporter, EmrB/QacA subfamily"/>
    <property type="match status" value="1"/>
</dbReference>
<dbReference type="CDD" id="cd17503">
    <property type="entry name" value="MFS_LmrB_MDR_like"/>
    <property type="match status" value="1"/>
</dbReference>
<evidence type="ECO:0000313" key="10">
    <source>
        <dbReference type="EMBL" id="AKK02937.1"/>
    </source>
</evidence>
<feature type="transmembrane region" description="Helical" evidence="8">
    <location>
        <begin position="357"/>
        <end position="381"/>
    </location>
</feature>
<dbReference type="InterPro" id="IPR004638">
    <property type="entry name" value="EmrB-like"/>
</dbReference>
<dbReference type="SUPFAM" id="SSF103473">
    <property type="entry name" value="MFS general substrate transporter"/>
    <property type="match status" value="2"/>
</dbReference>
<feature type="transmembrane region" description="Helical" evidence="8">
    <location>
        <begin position="496"/>
        <end position="515"/>
    </location>
</feature>
<name>A0A0G3GVP6_9CORY</name>
<feature type="transmembrane region" description="Helical" evidence="8">
    <location>
        <begin position="423"/>
        <end position="443"/>
    </location>
</feature>
<reference evidence="10 11" key="1">
    <citation type="submission" date="2015-05" db="EMBL/GenBank/DDBJ databases">
        <title>Complete genome sequence of Corynebacterium epidermidicanis DSM 45586, isolated from the skin of a dog suffering from pruritus.</title>
        <authorList>
            <person name="Ruckert C."/>
            <person name="Albersmeier A."/>
            <person name="Winkler A."/>
            <person name="Tauch A."/>
        </authorList>
    </citation>
    <scope>NUCLEOTIDE SEQUENCE [LARGE SCALE GENOMIC DNA]</scope>
    <source>
        <strain evidence="10 11">DSM 45586</strain>
    </source>
</reference>
<proteinExistence type="inferred from homology"/>
<dbReference type="InterPro" id="IPR036259">
    <property type="entry name" value="MFS_trans_sf"/>
</dbReference>
<dbReference type="PANTHER" id="PTHR42718">
    <property type="entry name" value="MAJOR FACILITATOR SUPERFAMILY MULTIDRUG TRANSPORTER MFSC"/>
    <property type="match status" value="1"/>
</dbReference>
<evidence type="ECO:0000256" key="5">
    <source>
        <dbReference type="ARBA" id="ARBA00022692"/>
    </source>
</evidence>
<dbReference type="NCBIfam" id="TIGR00711">
    <property type="entry name" value="efflux_EmrB"/>
    <property type="match status" value="1"/>
</dbReference>
<feature type="transmembrane region" description="Helical" evidence="8">
    <location>
        <begin position="257"/>
        <end position="277"/>
    </location>
</feature>
<dbReference type="GO" id="GO:0022857">
    <property type="term" value="F:transmembrane transporter activity"/>
    <property type="evidence" value="ECO:0007669"/>
    <property type="project" value="InterPro"/>
</dbReference>
<evidence type="ECO:0000259" key="9">
    <source>
        <dbReference type="PROSITE" id="PS50850"/>
    </source>
</evidence>
<dbReference type="InterPro" id="IPR011701">
    <property type="entry name" value="MFS"/>
</dbReference>
<gene>
    <name evidence="10" type="ORF">CEPID_05340</name>
</gene>